<dbReference type="PANTHER" id="PTHR23416">
    <property type="entry name" value="SIALIC ACID SYNTHASE-RELATED"/>
    <property type="match status" value="1"/>
</dbReference>
<dbReference type="Gene3D" id="2.160.10.10">
    <property type="entry name" value="Hexapeptide repeat proteins"/>
    <property type="match status" value="1"/>
</dbReference>
<reference evidence="6" key="1">
    <citation type="journal article" date="2016" name="Nat. Commun.">
        <title>The Gonium pectorale genome demonstrates co-option of cell cycle regulation during the evolution of multicellularity.</title>
        <authorList>
            <person name="Hanschen E.R."/>
            <person name="Marriage T.N."/>
            <person name="Ferris P.J."/>
            <person name="Hamaji T."/>
            <person name="Toyoda A."/>
            <person name="Fujiyama A."/>
            <person name="Neme R."/>
            <person name="Noguchi H."/>
            <person name="Minakuchi Y."/>
            <person name="Suzuki M."/>
            <person name="Kawai-Toyooka H."/>
            <person name="Smith D.R."/>
            <person name="Sparks H."/>
            <person name="Anderson J."/>
            <person name="Bakaric R."/>
            <person name="Luria V."/>
            <person name="Karger A."/>
            <person name="Kirschner M.W."/>
            <person name="Durand P.M."/>
            <person name="Michod R.E."/>
            <person name="Nozaki H."/>
            <person name="Olson B.J."/>
        </authorList>
    </citation>
    <scope>NUCLEOTIDE SEQUENCE [LARGE SCALE GENOMIC DNA]</scope>
    <source>
        <strain evidence="6">NIES-2863</strain>
    </source>
</reference>
<dbReference type="FunFam" id="2.160.10.10:FF:000025">
    <property type="entry name" value="Hexapeptide-repeat containing-acetyltransferase"/>
    <property type="match status" value="1"/>
</dbReference>
<dbReference type="InterPro" id="IPR011004">
    <property type="entry name" value="Trimer_LpxA-like_sf"/>
</dbReference>
<organism evidence="5 6">
    <name type="scientific">Gonium pectorale</name>
    <name type="common">Green alga</name>
    <dbReference type="NCBI Taxonomy" id="33097"/>
    <lineage>
        <taxon>Eukaryota</taxon>
        <taxon>Viridiplantae</taxon>
        <taxon>Chlorophyta</taxon>
        <taxon>core chlorophytes</taxon>
        <taxon>Chlorophyceae</taxon>
        <taxon>CS clade</taxon>
        <taxon>Chlamydomonadales</taxon>
        <taxon>Volvocaceae</taxon>
        <taxon>Gonium</taxon>
    </lineage>
</organism>
<dbReference type="InterPro" id="IPR051159">
    <property type="entry name" value="Hexapeptide_acetyltransf"/>
</dbReference>
<keyword evidence="3" id="KW-0012">Acyltransferase</keyword>
<proteinExistence type="inferred from homology"/>
<dbReference type="InterPro" id="IPR001451">
    <property type="entry name" value="Hexapep"/>
</dbReference>
<dbReference type="AlphaFoldDB" id="A0A150GQU3"/>
<feature type="domain" description="Maltose/galactoside acetyltransferase" evidence="4">
    <location>
        <begin position="1"/>
        <end position="53"/>
    </location>
</feature>
<comment type="caution">
    <text evidence="5">The sequence shown here is derived from an EMBL/GenBank/DDBJ whole genome shotgun (WGS) entry which is preliminary data.</text>
</comment>
<evidence type="ECO:0000256" key="1">
    <source>
        <dbReference type="ARBA" id="ARBA00007274"/>
    </source>
</evidence>
<dbReference type="OrthoDB" id="25818at2759"/>
<dbReference type="InterPro" id="IPR024688">
    <property type="entry name" value="Mac_dom"/>
</dbReference>
<dbReference type="STRING" id="33097.A0A150GQU3"/>
<dbReference type="Pfam" id="PF12464">
    <property type="entry name" value="Mac"/>
    <property type="match status" value="1"/>
</dbReference>
<sequence length="211" mass="22245">MLAGELYFGFDAQLLAERTKARQLLKEYNEQLDYSDTSSRARVLGQLLGKMDPANPPFIEPPFRVDYGYNITCGSDVYMNFNCCILDCNRVSIGSRVLFGPNVQIYAATHPLDGHVRNGTKGPEFAKPVTIGDDVWVGGSAIILPGVTVGDGAVVGAGAVVTRDVAPFTVVAGNPARLIRRLERPLGPEGAAVAAAEAGALAGADGVEASH</sequence>
<evidence type="ECO:0000256" key="2">
    <source>
        <dbReference type="ARBA" id="ARBA00022679"/>
    </source>
</evidence>
<dbReference type="EMBL" id="LSYV01000012">
    <property type="protein sequence ID" value="KXZ51720.1"/>
    <property type="molecule type" value="Genomic_DNA"/>
</dbReference>
<comment type="similarity">
    <text evidence="1">Belongs to the transferase hexapeptide repeat family.</text>
</comment>
<dbReference type="PANTHER" id="PTHR23416:SF23">
    <property type="entry name" value="ACETYLTRANSFERASE C18B11.09C-RELATED"/>
    <property type="match status" value="1"/>
</dbReference>
<dbReference type="SUPFAM" id="SSF51161">
    <property type="entry name" value="Trimeric LpxA-like enzymes"/>
    <property type="match status" value="1"/>
</dbReference>
<evidence type="ECO:0000313" key="6">
    <source>
        <dbReference type="Proteomes" id="UP000075714"/>
    </source>
</evidence>
<dbReference type="GO" id="GO:0008374">
    <property type="term" value="F:O-acyltransferase activity"/>
    <property type="evidence" value="ECO:0007669"/>
    <property type="project" value="TreeGrafter"/>
</dbReference>
<dbReference type="Pfam" id="PF14602">
    <property type="entry name" value="Hexapep_2"/>
    <property type="match status" value="1"/>
</dbReference>
<dbReference type="GO" id="GO:0016407">
    <property type="term" value="F:acetyltransferase activity"/>
    <property type="evidence" value="ECO:0007669"/>
    <property type="project" value="InterPro"/>
</dbReference>
<protein>
    <recommendedName>
        <fullName evidence="4">Maltose/galactoside acetyltransferase domain-containing protein</fullName>
    </recommendedName>
</protein>
<dbReference type="InterPro" id="IPR018357">
    <property type="entry name" value="Hexapep_transf_CS"/>
</dbReference>
<dbReference type="CDD" id="cd03357">
    <property type="entry name" value="LbH_MAT_GAT"/>
    <property type="match status" value="1"/>
</dbReference>
<dbReference type="PROSITE" id="PS00101">
    <property type="entry name" value="HEXAPEP_TRANSFERASES"/>
    <property type="match status" value="1"/>
</dbReference>
<evidence type="ECO:0000313" key="5">
    <source>
        <dbReference type="EMBL" id="KXZ51720.1"/>
    </source>
</evidence>
<evidence type="ECO:0000259" key="4">
    <source>
        <dbReference type="SMART" id="SM01266"/>
    </source>
</evidence>
<gene>
    <name evidence="5" type="ORF">GPECTOR_11g168</name>
</gene>
<dbReference type="SMART" id="SM01266">
    <property type="entry name" value="Mac"/>
    <property type="match status" value="1"/>
</dbReference>
<evidence type="ECO:0000256" key="3">
    <source>
        <dbReference type="ARBA" id="ARBA00023315"/>
    </source>
</evidence>
<accession>A0A150GQU3</accession>
<keyword evidence="2" id="KW-0808">Transferase</keyword>
<dbReference type="Proteomes" id="UP000075714">
    <property type="component" value="Unassembled WGS sequence"/>
</dbReference>
<keyword evidence="6" id="KW-1185">Reference proteome</keyword>
<name>A0A150GQU3_GONPE</name>